<comment type="catalytic activity">
    <reaction evidence="6 8">
        <text>hydrogencarbonate + H(+) = CO2 + H2O</text>
        <dbReference type="Rhea" id="RHEA:10748"/>
        <dbReference type="ChEBI" id="CHEBI:15377"/>
        <dbReference type="ChEBI" id="CHEBI:15378"/>
        <dbReference type="ChEBI" id="CHEBI:16526"/>
        <dbReference type="ChEBI" id="CHEBI:17544"/>
        <dbReference type="EC" id="4.2.1.1"/>
    </reaction>
</comment>
<dbReference type="GO" id="GO:0034599">
    <property type="term" value="P:cellular response to oxidative stress"/>
    <property type="evidence" value="ECO:0007669"/>
    <property type="project" value="TreeGrafter"/>
</dbReference>
<dbReference type="SMART" id="SM00947">
    <property type="entry name" value="Pro_CA"/>
    <property type="match status" value="1"/>
</dbReference>
<feature type="binding site" evidence="7">
    <location>
        <position position="148"/>
    </location>
    <ligand>
        <name>Zn(2+)</name>
        <dbReference type="ChEBI" id="CHEBI:29105"/>
    </ligand>
</feature>
<comment type="cofactor">
    <cofactor evidence="7">
        <name>Zn(2+)</name>
        <dbReference type="ChEBI" id="CHEBI:29105"/>
    </cofactor>
    <text evidence="7">Binds 1 zinc ion per subunit.</text>
</comment>
<dbReference type="Pfam" id="PF00484">
    <property type="entry name" value="Pro_CA"/>
    <property type="match status" value="1"/>
</dbReference>
<dbReference type="Proteomes" id="UP000002258">
    <property type="component" value="Chromosome 8"/>
</dbReference>
<dbReference type="InterPro" id="IPR015892">
    <property type="entry name" value="Carbonic_anhydrase_CS"/>
</dbReference>
<accession>A3LZZ4</accession>
<comment type="function">
    <text evidence="8">Reversible hydration of carbon dioxide.</text>
</comment>
<dbReference type="KEGG" id="pic:PICST_50363"/>
<sequence>MGRANILHYQLEHDHETDLSTTPPDSLELNNNVIKSKKQRPNNFPFTLSKDSTKSEFFENNQFYVDNLKHNHSTQVFDSNAKGQSPHTLWIGCSDSRAGESCLATLPGEVFVHRNIANVVNASDVSSQGVIQFAIDVLKVKKIIVCGHTDCGGIWASLSSKKIGGVLDLWLNPVRHIRAANLALLSEFNNDPKKKAKKLAELNVISSVTALKRHPSASMALKNGEIEVWGMMYDVATGYLSEVEIPDDEFEDLFHIHDEHLDDEFNPH</sequence>
<dbReference type="PANTHER" id="PTHR11002:SF76">
    <property type="entry name" value="CARBONIC ANHYDRASE"/>
    <property type="match status" value="1"/>
</dbReference>
<dbReference type="InParanoid" id="A3LZZ4"/>
<evidence type="ECO:0000313" key="10">
    <source>
        <dbReference type="Proteomes" id="UP000002258"/>
    </source>
</evidence>
<protein>
    <recommendedName>
        <fullName evidence="2 8">Carbonic anhydrase</fullName>
        <ecNumber evidence="2 8">4.2.1.1</ecNumber>
    </recommendedName>
    <alternativeName>
        <fullName evidence="8">Carbonate dehydratase</fullName>
    </alternativeName>
</protein>
<keyword evidence="3 7" id="KW-0479">Metal-binding</keyword>
<evidence type="ECO:0000256" key="8">
    <source>
        <dbReference type="RuleBase" id="RU003956"/>
    </source>
</evidence>
<evidence type="ECO:0000313" key="9">
    <source>
        <dbReference type="EMBL" id="ABN68430.2"/>
    </source>
</evidence>
<dbReference type="HOGENOM" id="CLU_053879_3_1_1"/>
<dbReference type="GeneID" id="4841058"/>
<gene>
    <name evidence="9" type="primary">NCE3</name>
    <name evidence="9" type="ORF">PICST_50363</name>
</gene>
<organism evidence="9 10">
    <name type="scientific">Scheffersomyces stipitis (strain ATCC 58785 / CBS 6054 / NBRC 10063 / NRRL Y-11545)</name>
    <name type="common">Yeast</name>
    <name type="synonym">Pichia stipitis</name>
    <dbReference type="NCBI Taxonomy" id="322104"/>
    <lineage>
        <taxon>Eukaryota</taxon>
        <taxon>Fungi</taxon>
        <taxon>Dikarya</taxon>
        <taxon>Ascomycota</taxon>
        <taxon>Saccharomycotina</taxon>
        <taxon>Pichiomycetes</taxon>
        <taxon>Debaryomycetaceae</taxon>
        <taxon>Scheffersomyces</taxon>
    </lineage>
</organism>
<keyword evidence="10" id="KW-1185">Reference proteome</keyword>
<dbReference type="Gene3D" id="3.40.1050.10">
    <property type="entry name" value="Carbonic anhydrase"/>
    <property type="match status" value="1"/>
</dbReference>
<evidence type="ECO:0000256" key="4">
    <source>
        <dbReference type="ARBA" id="ARBA00022833"/>
    </source>
</evidence>
<dbReference type="GO" id="GO:0004089">
    <property type="term" value="F:carbonate dehydratase activity"/>
    <property type="evidence" value="ECO:0007669"/>
    <property type="project" value="UniProtKB-UniRule"/>
</dbReference>
<dbReference type="FunCoup" id="A3LZZ4">
    <property type="interactions" value="101"/>
</dbReference>
<dbReference type="GO" id="GO:0071244">
    <property type="term" value="P:cellular response to carbon dioxide"/>
    <property type="evidence" value="ECO:0007669"/>
    <property type="project" value="TreeGrafter"/>
</dbReference>
<keyword evidence="5 8" id="KW-0456">Lyase</keyword>
<name>A3LZZ4_PICST</name>
<evidence type="ECO:0000256" key="3">
    <source>
        <dbReference type="ARBA" id="ARBA00022723"/>
    </source>
</evidence>
<dbReference type="STRING" id="322104.A3LZZ4"/>
<feature type="binding site" evidence="7">
    <location>
        <position position="95"/>
    </location>
    <ligand>
        <name>Zn(2+)</name>
        <dbReference type="ChEBI" id="CHEBI:29105"/>
    </ligand>
</feature>
<evidence type="ECO:0000256" key="5">
    <source>
        <dbReference type="ARBA" id="ARBA00023239"/>
    </source>
</evidence>
<dbReference type="EMBL" id="CP000502">
    <property type="protein sequence ID" value="ABN68430.2"/>
    <property type="molecule type" value="Genomic_DNA"/>
</dbReference>
<dbReference type="InterPro" id="IPR001765">
    <property type="entry name" value="Carbonic_anhydrase"/>
</dbReference>
<dbReference type="eggNOG" id="KOG1578">
    <property type="taxonomic scope" value="Eukaryota"/>
</dbReference>
<dbReference type="GO" id="GO:0015976">
    <property type="term" value="P:carbon utilization"/>
    <property type="evidence" value="ECO:0007669"/>
    <property type="project" value="InterPro"/>
</dbReference>
<dbReference type="GO" id="GO:0005737">
    <property type="term" value="C:cytoplasm"/>
    <property type="evidence" value="ECO:0007669"/>
    <property type="project" value="TreeGrafter"/>
</dbReference>
<dbReference type="RefSeq" id="XP_001386459.2">
    <property type="nucleotide sequence ID" value="XM_001386422.1"/>
</dbReference>
<reference evidence="9 10" key="1">
    <citation type="journal article" date="2007" name="Nat. Biotechnol.">
        <title>Genome sequence of the lignocellulose-bioconverting and xylose-fermenting yeast Pichia stipitis.</title>
        <authorList>
            <person name="Jeffries T.W."/>
            <person name="Grigoriev I.V."/>
            <person name="Grimwood J."/>
            <person name="Laplaza J.M."/>
            <person name="Aerts A."/>
            <person name="Salamov A."/>
            <person name="Schmutz J."/>
            <person name="Lindquist E."/>
            <person name="Dehal P."/>
            <person name="Shapiro H."/>
            <person name="Jin Y.S."/>
            <person name="Passoth V."/>
            <person name="Richardson P.M."/>
        </authorList>
    </citation>
    <scope>NUCLEOTIDE SEQUENCE [LARGE SCALE GENOMIC DNA]</scope>
    <source>
        <strain evidence="10">ATCC 58785 / CBS 6054 / NBRC 10063 / NRRL Y-11545</strain>
    </source>
</reference>
<dbReference type="SUPFAM" id="SSF53056">
    <property type="entry name" value="beta-carbonic anhydrase, cab"/>
    <property type="match status" value="1"/>
</dbReference>
<dbReference type="GO" id="GO:0008270">
    <property type="term" value="F:zinc ion binding"/>
    <property type="evidence" value="ECO:0007669"/>
    <property type="project" value="UniProtKB-UniRule"/>
</dbReference>
<dbReference type="EC" id="4.2.1.1" evidence="2 8"/>
<evidence type="ECO:0000256" key="6">
    <source>
        <dbReference type="ARBA" id="ARBA00048348"/>
    </source>
</evidence>
<dbReference type="PANTHER" id="PTHR11002">
    <property type="entry name" value="CARBONIC ANHYDRASE"/>
    <property type="match status" value="1"/>
</dbReference>
<dbReference type="InterPro" id="IPR036874">
    <property type="entry name" value="Carbonic_anhydrase_sf"/>
</dbReference>
<dbReference type="OrthoDB" id="10248475at2759"/>
<dbReference type="AlphaFoldDB" id="A3LZZ4"/>
<dbReference type="CDD" id="cd00883">
    <property type="entry name" value="beta_CA_cladeA"/>
    <property type="match status" value="1"/>
</dbReference>
<dbReference type="OMA" id="CGGIWAS"/>
<evidence type="ECO:0000256" key="1">
    <source>
        <dbReference type="ARBA" id="ARBA00006217"/>
    </source>
</evidence>
<feature type="binding site" evidence="7">
    <location>
        <position position="151"/>
    </location>
    <ligand>
        <name>Zn(2+)</name>
        <dbReference type="ChEBI" id="CHEBI:29105"/>
    </ligand>
</feature>
<evidence type="ECO:0000256" key="2">
    <source>
        <dbReference type="ARBA" id="ARBA00012925"/>
    </source>
</evidence>
<keyword evidence="4 7" id="KW-0862">Zinc</keyword>
<proteinExistence type="inferred from homology"/>
<dbReference type="PROSITE" id="PS00705">
    <property type="entry name" value="PROK_CO2_ANHYDRASE_2"/>
    <property type="match status" value="1"/>
</dbReference>
<evidence type="ECO:0000256" key="7">
    <source>
        <dbReference type="PIRSR" id="PIRSR601765-1"/>
    </source>
</evidence>
<comment type="similarity">
    <text evidence="1 8">Belongs to the beta-class carbonic anhydrase family.</text>
</comment>
<feature type="binding site" evidence="7">
    <location>
        <position position="93"/>
    </location>
    <ligand>
        <name>Zn(2+)</name>
        <dbReference type="ChEBI" id="CHEBI:29105"/>
    </ligand>
</feature>